<gene>
    <name evidence="2" type="ORF">TAV2_LOCUS1028</name>
</gene>
<dbReference type="Proteomes" id="UP000836841">
    <property type="component" value="Chromosome 1"/>
</dbReference>
<evidence type="ECO:0000313" key="3">
    <source>
        <dbReference type="Proteomes" id="UP000836841"/>
    </source>
</evidence>
<dbReference type="EMBL" id="OU466857">
    <property type="protein sequence ID" value="CAH2036569.1"/>
    <property type="molecule type" value="Genomic_DNA"/>
</dbReference>
<feature type="transmembrane region" description="Helical" evidence="1">
    <location>
        <begin position="149"/>
        <end position="166"/>
    </location>
</feature>
<name>A0AAU9R9R5_THLAR</name>
<organism evidence="2 3">
    <name type="scientific">Thlaspi arvense</name>
    <name type="common">Field penny-cress</name>
    <dbReference type="NCBI Taxonomy" id="13288"/>
    <lineage>
        <taxon>Eukaryota</taxon>
        <taxon>Viridiplantae</taxon>
        <taxon>Streptophyta</taxon>
        <taxon>Embryophyta</taxon>
        <taxon>Tracheophyta</taxon>
        <taxon>Spermatophyta</taxon>
        <taxon>Magnoliopsida</taxon>
        <taxon>eudicotyledons</taxon>
        <taxon>Gunneridae</taxon>
        <taxon>Pentapetalae</taxon>
        <taxon>rosids</taxon>
        <taxon>malvids</taxon>
        <taxon>Brassicales</taxon>
        <taxon>Brassicaceae</taxon>
        <taxon>Thlaspideae</taxon>
        <taxon>Thlaspi</taxon>
    </lineage>
</organism>
<keyword evidence="1" id="KW-0472">Membrane</keyword>
<feature type="non-terminal residue" evidence="2">
    <location>
        <position position="1"/>
    </location>
</feature>
<proteinExistence type="predicted"/>
<keyword evidence="1" id="KW-0812">Transmembrane</keyword>
<accession>A0AAU9R9R5</accession>
<evidence type="ECO:0000256" key="1">
    <source>
        <dbReference type="SAM" id="Phobius"/>
    </source>
</evidence>
<evidence type="ECO:0000313" key="2">
    <source>
        <dbReference type="EMBL" id="CAH2036569.1"/>
    </source>
</evidence>
<feature type="transmembrane region" description="Helical" evidence="1">
    <location>
        <begin position="118"/>
        <end position="137"/>
    </location>
</feature>
<protein>
    <submittedName>
        <fullName evidence="2">Uncharacterized protein</fullName>
    </submittedName>
</protein>
<reference evidence="2 3" key="1">
    <citation type="submission" date="2022-03" db="EMBL/GenBank/DDBJ databases">
        <authorList>
            <person name="Nunn A."/>
            <person name="Chopra R."/>
            <person name="Nunn A."/>
            <person name="Contreras Garrido A."/>
        </authorList>
    </citation>
    <scope>NUCLEOTIDE SEQUENCE [LARGE SCALE GENOMIC DNA]</scope>
</reference>
<feature type="transmembrane region" description="Helical" evidence="1">
    <location>
        <begin position="91"/>
        <end position="112"/>
    </location>
</feature>
<sequence length="194" mass="22072">LSTYKRGEGVHLLISYSESLDKIVLIWNLEAMADKKVTAKELAEARDVLDRYNRNGVVVVDVSPKESSHAHDRKMRKEIEDSYNDPICDTLIYRVVMQVLIIGTLIPLHIHLQNNDPYFFFVRYMMGMYGLCLFFEIATFRSEIASSKGIGSISHMVGIVAIILHIRLISQVLAMCMGIPILLWLLITACYHSP</sequence>
<keyword evidence="3" id="KW-1185">Reference proteome</keyword>
<dbReference type="AlphaFoldDB" id="A0AAU9R9R5"/>
<keyword evidence="1" id="KW-1133">Transmembrane helix</keyword>
<feature type="transmembrane region" description="Helical" evidence="1">
    <location>
        <begin position="172"/>
        <end position="191"/>
    </location>
</feature>